<dbReference type="InterPro" id="IPR011051">
    <property type="entry name" value="RmlC_Cupin_sf"/>
</dbReference>
<dbReference type="Proteomes" id="UP001418444">
    <property type="component" value="Unassembled WGS sequence"/>
</dbReference>
<proteinExistence type="predicted"/>
<evidence type="ECO:0000313" key="1">
    <source>
        <dbReference type="EMBL" id="GAA3952974.1"/>
    </source>
</evidence>
<dbReference type="RefSeq" id="WP_344781010.1">
    <property type="nucleotide sequence ID" value="NZ_BAAAZW010000002.1"/>
</dbReference>
<dbReference type="CDD" id="cd02230">
    <property type="entry name" value="cupin_HP0902-like"/>
    <property type="match status" value="1"/>
</dbReference>
<dbReference type="InterPro" id="IPR014710">
    <property type="entry name" value="RmlC-like_jellyroll"/>
</dbReference>
<accession>A0ABP7NS13</accession>
<dbReference type="Gene3D" id="2.60.120.10">
    <property type="entry name" value="Jelly Rolls"/>
    <property type="match status" value="1"/>
</dbReference>
<gene>
    <name evidence="1" type="ORF">GCM10022231_08890</name>
</gene>
<name>A0ABP7NS13_9ACTN</name>
<keyword evidence="2" id="KW-1185">Reference proteome</keyword>
<evidence type="ECO:0000313" key="2">
    <source>
        <dbReference type="Proteomes" id="UP001418444"/>
    </source>
</evidence>
<dbReference type="SUPFAM" id="SSF51182">
    <property type="entry name" value="RmlC-like cupins"/>
    <property type="match status" value="1"/>
</dbReference>
<protein>
    <submittedName>
        <fullName evidence="1">Cupin domain-containing protein</fullName>
    </submittedName>
</protein>
<dbReference type="PANTHER" id="PTHR37694:SF1">
    <property type="entry name" value="SLR8022 PROTEIN"/>
    <property type="match status" value="1"/>
</dbReference>
<reference evidence="2" key="1">
    <citation type="journal article" date="2019" name="Int. J. Syst. Evol. Microbiol.">
        <title>The Global Catalogue of Microorganisms (GCM) 10K type strain sequencing project: providing services to taxonomists for standard genome sequencing and annotation.</title>
        <authorList>
            <consortium name="The Broad Institute Genomics Platform"/>
            <consortium name="The Broad Institute Genome Sequencing Center for Infectious Disease"/>
            <person name="Wu L."/>
            <person name="Ma J."/>
        </authorList>
    </citation>
    <scope>NUCLEOTIDE SEQUENCE [LARGE SCALE GENOMIC DNA]</scope>
    <source>
        <strain evidence="2">JCM 16923</strain>
    </source>
</reference>
<dbReference type="EMBL" id="BAAAZW010000002">
    <property type="protein sequence ID" value="GAA3952974.1"/>
    <property type="molecule type" value="Genomic_DNA"/>
</dbReference>
<sequence length="109" mass="11376">MSVSDLNALSDDLLAQAHGQASGRSSTTVRGHADRLRETVIALVAGQELSDHESPGEATIQVLRGQVRITVPDRASEMALRAGQLADVPGVRHGLTADTDAVVLLTVAL</sequence>
<organism evidence="1 2">
    <name type="scientific">Gordonia caeni</name>
    <dbReference type="NCBI Taxonomy" id="1007097"/>
    <lineage>
        <taxon>Bacteria</taxon>
        <taxon>Bacillati</taxon>
        <taxon>Actinomycetota</taxon>
        <taxon>Actinomycetes</taxon>
        <taxon>Mycobacteriales</taxon>
        <taxon>Gordoniaceae</taxon>
        <taxon>Gordonia</taxon>
    </lineage>
</organism>
<dbReference type="PANTHER" id="PTHR37694">
    <property type="entry name" value="SLR8022 PROTEIN"/>
    <property type="match status" value="1"/>
</dbReference>
<comment type="caution">
    <text evidence="1">The sequence shown here is derived from an EMBL/GenBank/DDBJ whole genome shotgun (WGS) entry which is preliminary data.</text>
</comment>